<dbReference type="Gene3D" id="1.10.287.950">
    <property type="entry name" value="Methyl-accepting chemotaxis protein"/>
    <property type="match status" value="1"/>
</dbReference>
<dbReference type="Pfam" id="PF00015">
    <property type="entry name" value="MCPsignal"/>
    <property type="match status" value="1"/>
</dbReference>
<comment type="similarity">
    <text evidence="7">Belongs to the methyl-accepting chemotaxis (MCP) protein family.</text>
</comment>
<dbReference type="CDD" id="cd06225">
    <property type="entry name" value="HAMP"/>
    <property type="match status" value="1"/>
</dbReference>
<dbReference type="GO" id="GO:0004888">
    <property type="term" value="F:transmembrane signaling receptor activity"/>
    <property type="evidence" value="ECO:0007669"/>
    <property type="project" value="InterPro"/>
</dbReference>
<sequence>MIRFGGITRQFGIVVVLSTLVIMAIFAVTIVQVRNTMLEQKRSDIRHSVEAATSIVEGFRQRAEKGELSVEAAKSMAMEGLRAARFDGGNYYSIYDFDGVTLMHPIRKDLEGKNNSGLKDANGFLMIQDWIRIGRGPGAGFSEYLWVKPGDAEATVKVAYVAGVKGWNWLIGAGLHVHDVDRALVGIVGQISAVALPLFAVTIGLAVWIGRRISTSLADLTGTTERLAAGDLSVEIHAADRRDEVGVMARALEVFQRNLLAKRDADAAAAAEADARVRRSELLDRLTRAFEEKTVTLGRALQSAAERLQTSAVTMSRTADDTARQSVEGLSAASTTGANVRSVAAAAEELSTSVREIAQQVAMSSAVAAKAVAETGKTDAAVDALERGAQKIGDVVALINTIAEQTNLLALNATIEAARAGEAGKGFAVVAAEVKALAGQTTKATEEIDGQIREIQDMTRTVVGAVREIRSVIEEISVISGAIASAMTEQDATTTEIARSVHDAARGTTIVTDNITAVDAAARHTGAAAQEVRGAADDVARQSTVLQAEVDAFLAQIRAA</sequence>
<dbReference type="PROSITE" id="PS50885">
    <property type="entry name" value="HAMP"/>
    <property type="match status" value="1"/>
</dbReference>
<name>A0AAU7XFW9_9HYPH</name>
<dbReference type="KEGG" id="mflg:ABS361_09070"/>
<dbReference type="Gene3D" id="3.30.450.20">
    <property type="entry name" value="PAS domain"/>
    <property type="match status" value="1"/>
</dbReference>
<accession>A0AAU7XFW9</accession>
<evidence type="ECO:0000256" key="10">
    <source>
        <dbReference type="SAM" id="Phobius"/>
    </source>
</evidence>
<dbReference type="AlphaFoldDB" id="A0AAU7XFW9"/>
<evidence type="ECO:0000259" key="11">
    <source>
        <dbReference type="PROSITE" id="PS50111"/>
    </source>
</evidence>
<keyword evidence="5 10" id="KW-0472">Membrane</keyword>
<organism evidence="13">
    <name type="scientific">Methyloraptor flagellatus</name>
    <dbReference type="NCBI Taxonomy" id="3162530"/>
    <lineage>
        <taxon>Bacteria</taxon>
        <taxon>Pseudomonadati</taxon>
        <taxon>Pseudomonadota</taxon>
        <taxon>Alphaproteobacteria</taxon>
        <taxon>Hyphomicrobiales</taxon>
        <taxon>Ancalomicrobiaceae</taxon>
        <taxon>Methyloraptor</taxon>
    </lineage>
</organism>
<dbReference type="Pfam" id="PF00672">
    <property type="entry name" value="HAMP"/>
    <property type="match status" value="1"/>
</dbReference>
<reference evidence="13" key="1">
    <citation type="submission" date="2024-06" db="EMBL/GenBank/DDBJ databases">
        <title>Methylostella associata gen. nov., sp. nov., a novel Ancalomicrobiaceae-affiliated facultatively methylotrophic bacteria that feed on methanotrophs of the genus Methylococcus.</title>
        <authorList>
            <person name="Saltykova V."/>
            <person name="Danilova O.V."/>
            <person name="Oshkin I.Y."/>
            <person name="Belova S.E."/>
            <person name="Pimenov N.V."/>
            <person name="Dedysh S.N."/>
        </authorList>
    </citation>
    <scope>NUCLEOTIDE SEQUENCE</scope>
    <source>
        <strain evidence="13">S20</strain>
    </source>
</reference>
<keyword evidence="6 8" id="KW-0807">Transducer</keyword>
<evidence type="ECO:0000259" key="12">
    <source>
        <dbReference type="PROSITE" id="PS50885"/>
    </source>
</evidence>
<keyword evidence="3 10" id="KW-0812">Transmembrane</keyword>
<feature type="transmembrane region" description="Helical" evidence="10">
    <location>
        <begin position="183"/>
        <end position="209"/>
    </location>
</feature>
<feature type="domain" description="HAMP" evidence="12">
    <location>
        <begin position="211"/>
        <end position="264"/>
    </location>
</feature>
<feature type="transmembrane region" description="Helical" evidence="10">
    <location>
        <begin position="12"/>
        <end position="33"/>
    </location>
</feature>
<dbReference type="SMART" id="SM00304">
    <property type="entry name" value="HAMP"/>
    <property type="match status" value="1"/>
</dbReference>
<dbReference type="GO" id="GO:0005886">
    <property type="term" value="C:plasma membrane"/>
    <property type="evidence" value="ECO:0007669"/>
    <property type="project" value="UniProtKB-SubCell"/>
</dbReference>
<evidence type="ECO:0000256" key="6">
    <source>
        <dbReference type="ARBA" id="ARBA00023224"/>
    </source>
</evidence>
<dbReference type="Gene3D" id="6.10.340.10">
    <property type="match status" value="1"/>
</dbReference>
<dbReference type="SMART" id="SM01049">
    <property type="entry name" value="Cache_2"/>
    <property type="match status" value="1"/>
</dbReference>
<evidence type="ECO:0000256" key="2">
    <source>
        <dbReference type="ARBA" id="ARBA00022475"/>
    </source>
</evidence>
<gene>
    <name evidence="13" type="ORF">ABS361_09070</name>
</gene>
<dbReference type="PANTHER" id="PTHR32089">
    <property type="entry name" value="METHYL-ACCEPTING CHEMOTAXIS PROTEIN MCPB"/>
    <property type="match status" value="1"/>
</dbReference>
<evidence type="ECO:0000256" key="4">
    <source>
        <dbReference type="ARBA" id="ARBA00022989"/>
    </source>
</evidence>
<dbReference type="InterPro" id="IPR004090">
    <property type="entry name" value="Chemotax_Me-accpt_rcpt"/>
</dbReference>
<evidence type="ECO:0000256" key="7">
    <source>
        <dbReference type="ARBA" id="ARBA00029447"/>
    </source>
</evidence>
<dbReference type="GO" id="GO:0006935">
    <property type="term" value="P:chemotaxis"/>
    <property type="evidence" value="ECO:0007669"/>
    <property type="project" value="InterPro"/>
</dbReference>
<keyword evidence="4 10" id="KW-1133">Transmembrane helix</keyword>
<dbReference type="GO" id="GO:0007165">
    <property type="term" value="P:signal transduction"/>
    <property type="evidence" value="ECO:0007669"/>
    <property type="project" value="UniProtKB-KW"/>
</dbReference>
<evidence type="ECO:0000256" key="9">
    <source>
        <dbReference type="SAM" id="MobiDB-lite"/>
    </source>
</evidence>
<dbReference type="RefSeq" id="WP_407051443.1">
    <property type="nucleotide sequence ID" value="NZ_CP158568.1"/>
</dbReference>
<dbReference type="SMART" id="SM00283">
    <property type="entry name" value="MA"/>
    <property type="match status" value="1"/>
</dbReference>
<feature type="domain" description="Methyl-accepting transducer" evidence="11">
    <location>
        <begin position="304"/>
        <end position="540"/>
    </location>
</feature>
<dbReference type="SUPFAM" id="SSF58104">
    <property type="entry name" value="Methyl-accepting chemotaxis protein (MCP) signaling domain"/>
    <property type="match status" value="1"/>
</dbReference>
<dbReference type="InterPro" id="IPR004089">
    <property type="entry name" value="MCPsignal_dom"/>
</dbReference>
<proteinExistence type="inferred from homology"/>
<evidence type="ECO:0000313" key="13">
    <source>
        <dbReference type="EMBL" id="XBY46347.1"/>
    </source>
</evidence>
<dbReference type="PRINTS" id="PR00260">
    <property type="entry name" value="CHEMTRNSDUCR"/>
</dbReference>
<evidence type="ECO:0000256" key="8">
    <source>
        <dbReference type="PROSITE-ProRule" id="PRU00284"/>
    </source>
</evidence>
<feature type="region of interest" description="Disordered" evidence="9">
    <location>
        <begin position="312"/>
        <end position="331"/>
    </location>
</feature>
<dbReference type="Pfam" id="PF17200">
    <property type="entry name" value="sCache_2"/>
    <property type="match status" value="1"/>
</dbReference>
<dbReference type="InterPro" id="IPR003660">
    <property type="entry name" value="HAMP_dom"/>
</dbReference>
<dbReference type="EMBL" id="CP158568">
    <property type="protein sequence ID" value="XBY46347.1"/>
    <property type="molecule type" value="Genomic_DNA"/>
</dbReference>
<evidence type="ECO:0000256" key="1">
    <source>
        <dbReference type="ARBA" id="ARBA00004651"/>
    </source>
</evidence>
<comment type="subcellular location">
    <subcellularLocation>
        <location evidence="1">Cell membrane</location>
        <topology evidence="1">Multi-pass membrane protein</topology>
    </subcellularLocation>
</comment>
<protein>
    <submittedName>
        <fullName evidence="13">Cache domain-containing protein</fullName>
    </submittedName>
</protein>
<dbReference type="PANTHER" id="PTHR32089:SF112">
    <property type="entry name" value="LYSOZYME-LIKE PROTEIN-RELATED"/>
    <property type="match status" value="1"/>
</dbReference>
<evidence type="ECO:0000256" key="3">
    <source>
        <dbReference type="ARBA" id="ARBA00022692"/>
    </source>
</evidence>
<dbReference type="InterPro" id="IPR033480">
    <property type="entry name" value="sCache_2"/>
</dbReference>
<keyword evidence="2" id="KW-1003">Cell membrane</keyword>
<dbReference type="PROSITE" id="PS50111">
    <property type="entry name" value="CHEMOTAXIS_TRANSDUC_2"/>
    <property type="match status" value="1"/>
</dbReference>
<evidence type="ECO:0000256" key="5">
    <source>
        <dbReference type="ARBA" id="ARBA00023136"/>
    </source>
</evidence>